<dbReference type="PANTHER" id="PTHR37507:SF2">
    <property type="entry name" value="SPORULATION PROTEIN YDCC"/>
    <property type="match status" value="1"/>
</dbReference>
<evidence type="ECO:0000256" key="1">
    <source>
        <dbReference type="SAM" id="MobiDB-lite"/>
    </source>
</evidence>
<dbReference type="InterPro" id="IPR033434">
    <property type="entry name" value="MucB/RseB_N"/>
</dbReference>
<keyword evidence="5" id="KW-1185">Reference proteome</keyword>
<feature type="chain" id="PRO_5024789931" evidence="2">
    <location>
        <begin position="32"/>
        <end position="350"/>
    </location>
</feature>
<dbReference type="RefSeq" id="WP_030534364.1">
    <property type="nucleotide sequence ID" value="NZ_JOIJ01000031.1"/>
</dbReference>
<dbReference type="InterPro" id="IPR052944">
    <property type="entry name" value="Sporulation_related"/>
</dbReference>
<dbReference type="InterPro" id="IPR029046">
    <property type="entry name" value="LolA/LolB/LppX"/>
</dbReference>
<feature type="domain" description="MucB/RseB N-terminal" evidence="3">
    <location>
        <begin position="147"/>
        <end position="212"/>
    </location>
</feature>
<comment type="caution">
    <text evidence="4">The sequence shown here is derived from an EMBL/GenBank/DDBJ whole genome shotgun (WGS) entry which is preliminary data.</text>
</comment>
<evidence type="ECO:0000313" key="4">
    <source>
        <dbReference type="EMBL" id="TWH20583.1"/>
    </source>
</evidence>
<sequence>MNTKRKATTVAVAGTAVGALGLGLLAMPAGAEDAPELPEIGAERLVGSVLETEPPALAGTATVDNELGLPALPGVPALDAQSARVYYDGDGKGRVAMEKESSELTYVLGERELWSYDSAERSATRTPLPSQARDEHRTQQPVDPAQAATQVVDRLKETSDVSVDGTARVAGRAAYELVLTPKPDERTLLREVRVAVDAEERLPLRMSVLTHGTTEPALEVGFSEIRFGPQPERLFEFTPPEGTKVTERAADDTGRPDGHGAAAAPEFDVVGDGWDTVVVGRVPQEMLDRAADNGADVTAMLDRLGKPVQGEFGSGHVVETRVGTALITDDGRVAAGAVPEQVLRQALENR</sequence>
<evidence type="ECO:0000256" key="2">
    <source>
        <dbReference type="SAM" id="SignalP"/>
    </source>
</evidence>
<dbReference type="SUPFAM" id="SSF89392">
    <property type="entry name" value="Prokaryotic lipoproteins and lipoprotein localization factors"/>
    <property type="match status" value="1"/>
</dbReference>
<dbReference type="Pfam" id="PF03888">
    <property type="entry name" value="MucB_RseB"/>
    <property type="match status" value="1"/>
</dbReference>
<dbReference type="AlphaFoldDB" id="A0A660CFY1"/>
<name>A0A660CFY1_9PSEU</name>
<keyword evidence="2" id="KW-0732">Signal</keyword>
<dbReference type="Proteomes" id="UP000317303">
    <property type="component" value="Unassembled WGS sequence"/>
</dbReference>
<dbReference type="PANTHER" id="PTHR37507">
    <property type="entry name" value="SPORULATION PROTEIN YDCC"/>
    <property type="match status" value="1"/>
</dbReference>
<dbReference type="Gene3D" id="2.50.20.10">
    <property type="entry name" value="Lipoprotein localisation LolA/LolB/LppX"/>
    <property type="match status" value="1"/>
</dbReference>
<dbReference type="OrthoDB" id="4822274at2"/>
<evidence type="ECO:0000313" key="5">
    <source>
        <dbReference type="Proteomes" id="UP000317303"/>
    </source>
</evidence>
<gene>
    <name evidence="4" type="ORF">JD82_02429</name>
</gene>
<organism evidence="4 5">
    <name type="scientific">Prauserella rugosa</name>
    <dbReference type="NCBI Taxonomy" id="43354"/>
    <lineage>
        <taxon>Bacteria</taxon>
        <taxon>Bacillati</taxon>
        <taxon>Actinomycetota</taxon>
        <taxon>Actinomycetes</taxon>
        <taxon>Pseudonocardiales</taxon>
        <taxon>Pseudonocardiaceae</taxon>
        <taxon>Prauserella</taxon>
    </lineage>
</organism>
<accession>A0A660CFY1</accession>
<feature type="region of interest" description="Disordered" evidence="1">
    <location>
        <begin position="118"/>
        <end position="146"/>
    </location>
</feature>
<protein>
    <submittedName>
        <fullName evidence="4">Outer membrane lipoprotein-sorting protein</fullName>
    </submittedName>
</protein>
<evidence type="ECO:0000259" key="3">
    <source>
        <dbReference type="Pfam" id="PF03888"/>
    </source>
</evidence>
<feature type="signal peptide" evidence="2">
    <location>
        <begin position="1"/>
        <end position="31"/>
    </location>
</feature>
<keyword evidence="4" id="KW-0449">Lipoprotein</keyword>
<dbReference type="EMBL" id="VLJV01000001">
    <property type="protein sequence ID" value="TWH20583.1"/>
    <property type="molecule type" value="Genomic_DNA"/>
</dbReference>
<reference evidence="4 5" key="1">
    <citation type="submission" date="2019-07" db="EMBL/GenBank/DDBJ databases">
        <title>R&amp;d 2014.</title>
        <authorList>
            <person name="Klenk H.-P."/>
        </authorList>
    </citation>
    <scope>NUCLEOTIDE SEQUENCE [LARGE SCALE GENOMIC DNA]</scope>
    <source>
        <strain evidence="4 5">DSM 43194</strain>
    </source>
</reference>
<proteinExistence type="predicted"/>